<keyword evidence="3" id="KW-1185">Reference proteome</keyword>
<keyword evidence="1" id="KW-0732">Signal</keyword>
<feature type="signal peptide" evidence="1">
    <location>
        <begin position="1"/>
        <end position="21"/>
    </location>
</feature>
<feature type="non-terminal residue" evidence="2">
    <location>
        <position position="166"/>
    </location>
</feature>
<gene>
    <name evidence="2" type="ORF">MKW98_032007</name>
</gene>
<dbReference type="Proteomes" id="UP001202328">
    <property type="component" value="Unassembled WGS sequence"/>
</dbReference>
<evidence type="ECO:0000313" key="3">
    <source>
        <dbReference type="Proteomes" id="UP001202328"/>
    </source>
</evidence>
<protein>
    <recommendedName>
        <fullName evidence="4">Wall-associated receptor kinase galacturonan-binding domain-containing protein</fullName>
    </recommendedName>
</protein>
<proteinExistence type="predicted"/>
<accession>A0AAD4SEE5</accession>
<dbReference type="PANTHER" id="PTHR33491">
    <property type="entry name" value="OSJNBA0016N04.9 PROTEIN"/>
    <property type="match status" value="1"/>
</dbReference>
<evidence type="ECO:0008006" key="4">
    <source>
        <dbReference type="Google" id="ProtNLM"/>
    </source>
</evidence>
<comment type="caution">
    <text evidence="2">The sequence shown here is derived from an EMBL/GenBank/DDBJ whole genome shotgun (WGS) entry which is preliminary data.</text>
</comment>
<dbReference type="EMBL" id="JAJJMB010011222">
    <property type="protein sequence ID" value="KAI3903353.1"/>
    <property type="molecule type" value="Genomic_DNA"/>
</dbReference>
<evidence type="ECO:0000256" key="1">
    <source>
        <dbReference type="SAM" id="SignalP"/>
    </source>
</evidence>
<evidence type="ECO:0000313" key="2">
    <source>
        <dbReference type="EMBL" id="KAI3903353.1"/>
    </source>
</evidence>
<name>A0AAD4SEE5_9MAGN</name>
<feature type="chain" id="PRO_5042130938" description="Wall-associated receptor kinase galacturonan-binding domain-containing protein" evidence="1">
    <location>
        <begin position="22"/>
        <end position="166"/>
    </location>
</feature>
<sequence length="166" mass="17878">MFLQPLYVFQLLFLTLASSSSVPPFFTAKAGCDAKCGNISIPYPFGIIKPNGDECSIDGVGYGYRITCNISFQPPKPFIDKRNTLATLCYNKFGNITLDLGLASIDVSPTPFTLSYTKNMFFGIGCKTHASLDGPDLHNYSSVCSSSCQSRESVISGACFGNGCCQ</sequence>
<reference evidence="2" key="1">
    <citation type="submission" date="2022-04" db="EMBL/GenBank/DDBJ databases">
        <title>A functionally conserved STORR gene fusion in Papaver species that diverged 16.8 million years ago.</title>
        <authorList>
            <person name="Catania T."/>
        </authorList>
    </citation>
    <scope>NUCLEOTIDE SEQUENCE</scope>
    <source>
        <strain evidence="2">S-188037</strain>
    </source>
</reference>
<organism evidence="2 3">
    <name type="scientific">Papaver atlanticum</name>
    <dbReference type="NCBI Taxonomy" id="357466"/>
    <lineage>
        <taxon>Eukaryota</taxon>
        <taxon>Viridiplantae</taxon>
        <taxon>Streptophyta</taxon>
        <taxon>Embryophyta</taxon>
        <taxon>Tracheophyta</taxon>
        <taxon>Spermatophyta</taxon>
        <taxon>Magnoliopsida</taxon>
        <taxon>Ranunculales</taxon>
        <taxon>Papaveraceae</taxon>
        <taxon>Papaveroideae</taxon>
        <taxon>Papaver</taxon>
    </lineage>
</organism>
<dbReference type="AlphaFoldDB" id="A0AAD4SEE5"/>